<protein>
    <submittedName>
        <fullName evidence="1">Uncharacterized protein</fullName>
    </submittedName>
</protein>
<accession>A0AA86TGY3</accession>
<gene>
    <name evidence="1" type="ORF">AYBTSS11_LOCUS25956</name>
</gene>
<dbReference type="AlphaFoldDB" id="A0AA86TGY3"/>
<organism evidence="1 2">
    <name type="scientific">Sphenostylis stenocarpa</name>
    <dbReference type="NCBI Taxonomy" id="92480"/>
    <lineage>
        <taxon>Eukaryota</taxon>
        <taxon>Viridiplantae</taxon>
        <taxon>Streptophyta</taxon>
        <taxon>Embryophyta</taxon>
        <taxon>Tracheophyta</taxon>
        <taxon>Spermatophyta</taxon>
        <taxon>Magnoliopsida</taxon>
        <taxon>eudicotyledons</taxon>
        <taxon>Gunneridae</taxon>
        <taxon>Pentapetalae</taxon>
        <taxon>rosids</taxon>
        <taxon>fabids</taxon>
        <taxon>Fabales</taxon>
        <taxon>Fabaceae</taxon>
        <taxon>Papilionoideae</taxon>
        <taxon>50 kb inversion clade</taxon>
        <taxon>NPAAA clade</taxon>
        <taxon>indigoferoid/millettioid clade</taxon>
        <taxon>Phaseoleae</taxon>
        <taxon>Sphenostylis</taxon>
    </lineage>
</organism>
<proteinExistence type="predicted"/>
<dbReference type="Proteomes" id="UP001189624">
    <property type="component" value="Chromosome 9"/>
</dbReference>
<sequence length="56" mass="6509">MAGVGSKASELMEIPMIEMMIRRRKRPMKRKAEKFQYEINVEGGIYMLVQVITGFD</sequence>
<dbReference type="EMBL" id="OY731406">
    <property type="protein sequence ID" value="CAJ1973889.1"/>
    <property type="molecule type" value="Genomic_DNA"/>
</dbReference>
<evidence type="ECO:0000313" key="2">
    <source>
        <dbReference type="Proteomes" id="UP001189624"/>
    </source>
</evidence>
<keyword evidence="2" id="KW-1185">Reference proteome</keyword>
<dbReference type="Gramene" id="rna-AYBTSS11_LOCUS25956">
    <property type="protein sequence ID" value="CAJ1973889.1"/>
    <property type="gene ID" value="gene-AYBTSS11_LOCUS25956"/>
</dbReference>
<reference evidence="1" key="1">
    <citation type="submission" date="2023-10" db="EMBL/GenBank/DDBJ databases">
        <authorList>
            <person name="Domelevo Entfellner J.-B."/>
        </authorList>
    </citation>
    <scope>NUCLEOTIDE SEQUENCE</scope>
</reference>
<name>A0AA86TGY3_9FABA</name>
<evidence type="ECO:0000313" key="1">
    <source>
        <dbReference type="EMBL" id="CAJ1973889.1"/>
    </source>
</evidence>